<keyword evidence="1" id="KW-0812">Transmembrane</keyword>
<dbReference type="OrthoDB" id="10436003at2759"/>
<protein>
    <submittedName>
        <fullName evidence="2">Uncharacterized protein</fullName>
    </submittedName>
</protein>
<gene>
    <name evidence="2" type="ORF">H310_10299</name>
</gene>
<proteinExistence type="predicted"/>
<accession>A0A024TTE2</accession>
<organism evidence="2">
    <name type="scientific">Aphanomyces invadans</name>
    <dbReference type="NCBI Taxonomy" id="157072"/>
    <lineage>
        <taxon>Eukaryota</taxon>
        <taxon>Sar</taxon>
        <taxon>Stramenopiles</taxon>
        <taxon>Oomycota</taxon>
        <taxon>Saprolegniomycetes</taxon>
        <taxon>Saprolegniales</taxon>
        <taxon>Verrucalvaceae</taxon>
        <taxon>Aphanomyces</taxon>
    </lineage>
</organism>
<sequence>MGDGIMKDSGGFAWMWGTTLVCLVCIGYFIWKKKGEATIAFATPARVPSEGSAEDGNNVYAPNTTPVVSTVPSKIV</sequence>
<dbReference type="GeneID" id="20087349"/>
<evidence type="ECO:0000256" key="1">
    <source>
        <dbReference type="SAM" id="Phobius"/>
    </source>
</evidence>
<dbReference type="AlphaFoldDB" id="A0A024TTE2"/>
<dbReference type="RefSeq" id="XP_008874860.1">
    <property type="nucleotide sequence ID" value="XM_008876638.1"/>
</dbReference>
<feature type="transmembrane region" description="Helical" evidence="1">
    <location>
        <begin position="12"/>
        <end position="31"/>
    </location>
</feature>
<keyword evidence="1" id="KW-1133">Transmembrane helix</keyword>
<dbReference type="EMBL" id="KI913976">
    <property type="protein sequence ID" value="ETV96597.1"/>
    <property type="molecule type" value="Genomic_DNA"/>
</dbReference>
<keyword evidence="1" id="KW-0472">Membrane</keyword>
<reference evidence="2" key="1">
    <citation type="submission" date="2013-12" db="EMBL/GenBank/DDBJ databases">
        <title>The Genome Sequence of Aphanomyces invadans NJM9701.</title>
        <authorList>
            <consortium name="The Broad Institute Genomics Platform"/>
            <person name="Russ C."/>
            <person name="Tyler B."/>
            <person name="van West P."/>
            <person name="Dieguez-Uribeondo J."/>
            <person name="Young S.K."/>
            <person name="Zeng Q."/>
            <person name="Gargeya S."/>
            <person name="Fitzgerald M."/>
            <person name="Abouelleil A."/>
            <person name="Alvarado L."/>
            <person name="Chapman S.B."/>
            <person name="Gainer-Dewar J."/>
            <person name="Goldberg J."/>
            <person name="Griggs A."/>
            <person name="Gujja S."/>
            <person name="Hansen M."/>
            <person name="Howarth C."/>
            <person name="Imamovic A."/>
            <person name="Ireland A."/>
            <person name="Larimer J."/>
            <person name="McCowan C."/>
            <person name="Murphy C."/>
            <person name="Pearson M."/>
            <person name="Poon T.W."/>
            <person name="Priest M."/>
            <person name="Roberts A."/>
            <person name="Saif S."/>
            <person name="Shea T."/>
            <person name="Sykes S."/>
            <person name="Wortman J."/>
            <person name="Nusbaum C."/>
            <person name="Birren B."/>
        </authorList>
    </citation>
    <scope>NUCLEOTIDE SEQUENCE [LARGE SCALE GENOMIC DNA]</scope>
    <source>
        <strain evidence="2">NJM9701</strain>
    </source>
</reference>
<dbReference type="VEuPathDB" id="FungiDB:H310_10299"/>
<evidence type="ECO:0000313" key="2">
    <source>
        <dbReference type="EMBL" id="ETV96597.1"/>
    </source>
</evidence>
<name>A0A024TTE2_9STRA</name>